<sequence length="134" mass="15259">MCFPEIIIDPCEFIPCWLDDLDPWILYEKLDPKEFFSIKDKLGLELDSKSGAIPFALNEGVIGLQFYNKNDLMSFNKDGNAVFILKEATIFDVEISENIGLQGNVVNPGEYPIIFNEENETFNIIANVEEGFKK</sequence>
<dbReference type="EMBL" id="BAABCW010000002">
    <property type="protein sequence ID" value="GAA4110789.1"/>
    <property type="molecule type" value="Genomic_DNA"/>
</dbReference>
<evidence type="ECO:0000313" key="1">
    <source>
        <dbReference type="EMBL" id="GAA4110789.1"/>
    </source>
</evidence>
<accession>A0ABP7XBQ2</accession>
<gene>
    <name evidence="1" type="ORF">GCM10022393_08070</name>
</gene>
<dbReference type="Proteomes" id="UP001500459">
    <property type="component" value="Unassembled WGS sequence"/>
</dbReference>
<keyword evidence="2" id="KW-1185">Reference proteome</keyword>
<name>A0ABP7XBQ2_9FLAO</name>
<comment type="caution">
    <text evidence="1">The sequence shown here is derived from an EMBL/GenBank/DDBJ whole genome shotgun (WGS) entry which is preliminary data.</text>
</comment>
<organism evidence="1 2">
    <name type="scientific">Aquimarina addita</name>
    <dbReference type="NCBI Taxonomy" id="870485"/>
    <lineage>
        <taxon>Bacteria</taxon>
        <taxon>Pseudomonadati</taxon>
        <taxon>Bacteroidota</taxon>
        <taxon>Flavobacteriia</taxon>
        <taxon>Flavobacteriales</taxon>
        <taxon>Flavobacteriaceae</taxon>
        <taxon>Aquimarina</taxon>
    </lineage>
</organism>
<proteinExistence type="predicted"/>
<evidence type="ECO:0000313" key="2">
    <source>
        <dbReference type="Proteomes" id="UP001500459"/>
    </source>
</evidence>
<protein>
    <submittedName>
        <fullName evidence="1">Uncharacterized protein</fullName>
    </submittedName>
</protein>
<reference evidence="2" key="1">
    <citation type="journal article" date="2019" name="Int. J. Syst. Evol. Microbiol.">
        <title>The Global Catalogue of Microorganisms (GCM) 10K type strain sequencing project: providing services to taxonomists for standard genome sequencing and annotation.</title>
        <authorList>
            <consortium name="The Broad Institute Genomics Platform"/>
            <consortium name="The Broad Institute Genome Sequencing Center for Infectious Disease"/>
            <person name="Wu L."/>
            <person name="Ma J."/>
        </authorList>
    </citation>
    <scope>NUCLEOTIDE SEQUENCE [LARGE SCALE GENOMIC DNA]</scope>
    <source>
        <strain evidence="2">JCM 17106</strain>
    </source>
</reference>